<proteinExistence type="inferred from homology"/>
<sequence>MPHRFGVPKYGREPPTMWGNPFYNIEVIKQTPAPSITKKESITSKLSNEFVRKSSNRNRASSNSLLHTVLSDTATLHREVDTCNIFGMALAKIQSCKNESERVDFVKRYDAEFSPQLEQIISELPLNGAGFLMHSLISTSTAILTSSLQKAVENGIGTIDLSLIEITFLSTSQQLQEILEEYRTTSTTGSSLRDDIKQNVKRPNFQKLCMAILDADKSEDTYEDTTKAKADAKEVIQANTNDRAEKMIKILTTNSFAQINCFINEFNQVNELTNLRTFISKEIPKEDRFSDSFTTALTLMFSLVENRVKEKSDRLIRALTVLKGYIPNPNPGLNIIRSMQLINRMFVLETHHMSKISIEVEEKHGSTLKNILSENIQDKQYRKMLLLIVSLRYW</sequence>
<dbReference type="InterPro" id="IPR037104">
    <property type="entry name" value="Annexin_sf"/>
</dbReference>
<dbReference type="GO" id="GO:0001786">
    <property type="term" value="F:phosphatidylserine binding"/>
    <property type="evidence" value="ECO:0007669"/>
    <property type="project" value="TreeGrafter"/>
</dbReference>
<comment type="caution">
    <text evidence="2">The sequence shown here is derived from an EMBL/GenBank/DDBJ whole genome shotgun (WGS) entry which is preliminary data.</text>
</comment>
<dbReference type="EMBL" id="JAKMXF010000222">
    <property type="protein sequence ID" value="KAI6654280.1"/>
    <property type="molecule type" value="Genomic_DNA"/>
</dbReference>
<evidence type="ECO:0000256" key="1">
    <source>
        <dbReference type="ARBA" id="ARBA00007831"/>
    </source>
</evidence>
<dbReference type="GO" id="GO:0012506">
    <property type="term" value="C:vesicle membrane"/>
    <property type="evidence" value="ECO:0007669"/>
    <property type="project" value="TreeGrafter"/>
</dbReference>
<protein>
    <submittedName>
        <fullName evidence="2">Annexin</fullName>
    </submittedName>
</protein>
<dbReference type="Gene3D" id="1.10.220.10">
    <property type="entry name" value="Annexin"/>
    <property type="match status" value="1"/>
</dbReference>
<dbReference type="GO" id="GO:0005886">
    <property type="term" value="C:plasma membrane"/>
    <property type="evidence" value="ECO:0007669"/>
    <property type="project" value="TreeGrafter"/>
</dbReference>
<dbReference type="PANTHER" id="PTHR10502:SF102">
    <property type="entry name" value="ANNEXIN B11"/>
    <property type="match status" value="1"/>
</dbReference>
<dbReference type="SUPFAM" id="SSF47874">
    <property type="entry name" value="Annexin"/>
    <property type="match status" value="1"/>
</dbReference>
<dbReference type="PANTHER" id="PTHR10502">
    <property type="entry name" value="ANNEXIN"/>
    <property type="match status" value="1"/>
</dbReference>
<comment type="similarity">
    <text evidence="1">Belongs to the annexin family.</text>
</comment>
<accession>A0AAV7K101</accession>
<dbReference type="GO" id="GO:0005737">
    <property type="term" value="C:cytoplasm"/>
    <property type="evidence" value="ECO:0007669"/>
    <property type="project" value="TreeGrafter"/>
</dbReference>
<dbReference type="GO" id="GO:0005544">
    <property type="term" value="F:calcium-dependent phospholipid binding"/>
    <property type="evidence" value="ECO:0007669"/>
    <property type="project" value="InterPro"/>
</dbReference>
<evidence type="ECO:0000313" key="3">
    <source>
        <dbReference type="Proteomes" id="UP001165289"/>
    </source>
</evidence>
<gene>
    <name evidence="2" type="ORF">LOD99_679</name>
</gene>
<keyword evidence="3" id="KW-1185">Reference proteome</keyword>
<name>A0AAV7K101_9METZ</name>
<dbReference type="Proteomes" id="UP001165289">
    <property type="component" value="Unassembled WGS sequence"/>
</dbReference>
<dbReference type="GO" id="GO:0005634">
    <property type="term" value="C:nucleus"/>
    <property type="evidence" value="ECO:0007669"/>
    <property type="project" value="TreeGrafter"/>
</dbReference>
<organism evidence="2 3">
    <name type="scientific">Oopsacas minuta</name>
    <dbReference type="NCBI Taxonomy" id="111878"/>
    <lineage>
        <taxon>Eukaryota</taxon>
        <taxon>Metazoa</taxon>
        <taxon>Porifera</taxon>
        <taxon>Hexactinellida</taxon>
        <taxon>Hexasterophora</taxon>
        <taxon>Lyssacinosida</taxon>
        <taxon>Leucopsacidae</taxon>
        <taxon>Oopsacas</taxon>
    </lineage>
</organism>
<evidence type="ECO:0000313" key="2">
    <source>
        <dbReference type="EMBL" id="KAI6654280.1"/>
    </source>
</evidence>
<dbReference type="GO" id="GO:0005509">
    <property type="term" value="F:calcium ion binding"/>
    <property type="evidence" value="ECO:0007669"/>
    <property type="project" value="InterPro"/>
</dbReference>
<reference evidence="2 3" key="1">
    <citation type="journal article" date="2023" name="BMC Biol.">
        <title>The compact genome of the sponge Oopsacas minuta (Hexactinellida) is lacking key metazoan core genes.</title>
        <authorList>
            <person name="Santini S."/>
            <person name="Schenkelaars Q."/>
            <person name="Jourda C."/>
            <person name="Duchesne M."/>
            <person name="Belahbib H."/>
            <person name="Rocher C."/>
            <person name="Selva M."/>
            <person name="Riesgo A."/>
            <person name="Vervoort M."/>
            <person name="Leys S.P."/>
            <person name="Kodjabachian L."/>
            <person name="Le Bivic A."/>
            <person name="Borchiellini C."/>
            <person name="Claverie J.M."/>
            <person name="Renard E."/>
        </authorList>
    </citation>
    <scope>NUCLEOTIDE SEQUENCE [LARGE SCALE GENOMIC DNA]</scope>
    <source>
        <strain evidence="2">SPO-2</strain>
    </source>
</reference>
<dbReference type="AlphaFoldDB" id="A0AAV7K101"/>